<dbReference type="Proteomes" id="UP000054805">
    <property type="component" value="Unassembled WGS sequence"/>
</dbReference>
<protein>
    <recommendedName>
        <fullName evidence="6">PiggyBac transposable element-derived protein domain-containing protein</fullName>
    </recommendedName>
</protein>
<keyword evidence="4" id="KW-1185">Reference proteome</keyword>
<dbReference type="EMBL" id="JYDS01000312">
    <property type="protein sequence ID" value="KRZ15290.1"/>
    <property type="molecule type" value="Genomic_DNA"/>
</dbReference>
<evidence type="ECO:0000313" key="5">
    <source>
        <dbReference type="Proteomes" id="UP000054826"/>
    </source>
</evidence>
<gene>
    <name evidence="2" type="ORF">T4B_10998</name>
    <name evidence="3" type="ORF">T4C_12337</name>
</gene>
<evidence type="ECO:0000256" key="1">
    <source>
        <dbReference type="SAM" id="MobiDB-lite"/>
    </source>
</evidence>
<sequence length="177" mass="20136">EHLEVESDDEVFIYTSDESDAGSCTEEAVTESELENQNGPRQQPAKEKNKFFLLFDENMIAQIHRHASRRMHILKKREFTFSEIYALLEIILRANTDKDNLPAVEHLYLQNGTRRPAVTPCGCCTSSLTCASTTHFTDESPTKLSEDKEAFYERAFSSADQATHQNEAQKSKNLCIN</sequence>
<evidence type="ECO:0000313" key="3">
    <source>
        <dbReference type="EMBL" id="KRZ37999.1"/>
    </source>
</evidence>
<feature type="non-terminal residue" evidence="2">
    <location>
        <position position="1"/>
    </location>
</feature>
<proteinExistence type="predicted"/>
<reference evidence="4 5" key="1">
    <citation type="submission" date="2015-01" db="EMBL/GenBank/DDBJ databases">
        <title>Evolution of Trichinella species and genotypes.</title>
        <authorList>
            <person name="Korhonen P.K."/>
            <person name="Edoardo P."/>
            <person name="Giuseppe L.R."/>
            <person name="Gasser R.B."/>
        </authorList>
    </citation>
    <scope>NUCLEOTIDE SEQUENCE [LARGE SCALE GENOMIC DNA]</scope>
    <source>
        <strain evidence="3">ISS176</strain>
        <strain evidence="2">ISS588</strain>
    </source>
</reference>
<feature type="non-terminal residue" evidence="2">
    <location>
        <position position="177"/>
    </location>
</feature>
<name>A0A0V1HXH0_TRIPS</name>
<dbReference type="EMBL" id="JYDV01000051">
    <property type="protein sequence ID" value="KRZ37999.1"/>
    <property type="molecule type" value="Genomic_DNA"/>
</dbReference>
<accession>A0A0V1HXH0</accession>
<evidence type="ECO:0000313" key="4">
    <source>
        <dbReference type="Proteomes" id="UP000054805"/>
    </source>
</evidence>
<evidence type="ECO:0008006" key="6">
    <source>
        <dbReference type="Google" id="ProtNLM"/>
    </source>
</evidence>
<dbReference type="AlphaFoldDB" id="A0A0V1HXH0"/>
<feature type="region of interest" description="Disordered" evidence="1">
    <location>
        <begin position="16"/>
        <end position="44"/>
    </location>
</feature>
<evidence type="ECO:0000313" key="2">
    <source>
        <dbReference type="EMBL" id="KRZ15290.1"/>
    </source>
</evidence>
<comment type="caution">
    <text evidence="2">The sequence shown here is derived from an EMBL/GenBank/DDBJ whole genome shotgun (WGS) entry which is preliminary data.</text>
</comment>
<organism evidence="2 4">
    <name type="scientific">Trichinella pseudospiralis</name>
    <name type="common">Parasitic roundworm</name>
    <dbReference type="NCBI Taxonomy" id="6337"/>
    <lineage>
        <taxon>Eukaryota</taxon>
        <taxon>Metazoa</taxon>
        <taxon>Ecdysozoa</taxon>
        <taxon>Nematoda</taxon>
        <taxon>Enoplea</taxon>
        <taxon>Dorylaimia</taxon>
        <taxon>Trichinellida</taxon>
        <taxon>Trichinellidae</taxon>
        <taxon>Trichinella</taxon>
    </lineage>
</organism>
<dbReference type="Proteomes" id="UP000054826">
    <property type="component" value="Unassembled WGS sequence"/>
</dbReference>